<gene>
    <name evidence="5" type="primary">LOC113794053</name>
</gene>
<evidence type="ECO:0000256" key="1">
    <source>
        <dbReference type="ARBA" id="ARBA00022723"/>
    </source>
</evidence>
<dbReference type="InterPro" id="IPR008936">
    <property type="entry name" value="Rho_GTPase_activation_prot"/>
</dbReference>
<dbReference type="InterPro" id="IPR002219">
    <property type="entry name" value="PKC_DAG/PE"/>
</dbReference>
<dbReference type="PANTHER" id="PTHR37159">
    <property type="entry name" value="GH11867P"/>
    <property type="match status" value="1"/>
</dbReference>
<sequence length="708" mass="82291">MNRDSKHHQYSIKLLDNMDIVFRQMVSNHKDLLSATNMLLDSYETLLSVDDHSLCNSIDDEQPFLLKLIDNLHKELKTFQPKTIDNRDCLKTIHEKISNLASEIDIILRDGDQIDNLCDEQLSPDTIPIESNLVINSVSPSPTSPLKTLDDYQQESSSSSSSSAADINLNIMTKLHRFELYQNRLQFSKCNLCNNGILPLKTYYKCTECDYILDQNCYHKKRIIWSILACKPIPKQKLSLNSNVIVLMKKCFQQIEQRGKEHRRLYNTMNNNDQEACKLLDKYLDSSNNNNNNNSTIAISKLNMNTICAMVINILKRLDDSIIPSQHWNDFAKLSGIIIMDCDYLYTPPSPELIERIAVRRRMISTQGKNARGVSPNVDPELPPPWFEKSSFEHAQKLFKTYRVIQLIGLNLVLNFTHGLVPLLVTGNSKTISKLFVRYLSTTIHVTNWFQHDPFDKKSKAYRSLRMVRGMHQNVSNKMNTEAGLIEDGQTVLWIPQYGMCHAQFSFVGMMTVFPKQFGFHNFTEKDFHAMFHFWRVIGYCLGTDDQYNLCSGNDQETFELCRQIYFDEWLPVIRSASEKTGVEMSKGICIAMSHVNPNLNYNALMRYCSPFLELNPFDYRLETRRERCLYRVYIFLFNRACKSRMVNRLMARAADIRLKRAIANRKFHEENLKTCYPNISYENDRCPFDVNFNYTTAIETYHGNKNK</sequence>
<dbReference type="Gene3D" id="1.10.555.10">
    <property type="entry name" value="Rho GTPase activation protein"/>
    <property type="match status" value="1"/>
</dbReference>
<evidence type="ECO:0000313" key="5">
    <source>
        <dbReference type="RefSeq" id="XP_027199942.1"/>
    </source>
</evidence>
<keyword evidence="2" id="KW-0862">Zinc</keyword>
<dbReference type="InParanoid" id="A0A6P6Y376"/>
<dbReference type="Pfam" id="PF09995">
    <property type="entry name" value="MPAB_Lcp_cat"/>
    <property type="match status" value="1"/>
</dbReference>
<dbReference type="KEGG" id="dpte:113794053"/>
<reference evidence="5" key="1">
    <citation type="submission" date="2025-08" db="UniProtKB">
        <authorList>
            <consortium name="RefSeq"/>
        </authorList>
    </citation>
    <scope>IDENTIFICATION</scope>
    <source>
        <strain evidence="5">Airmid</strain>
    </source>
</reference>
<name>A0A6P6Y376_DERPT</name>
<keyword evidence="4" id="KW-1185">Reference proteome</keyword>
<evidence type="ECO:0000259" key="3">
    <source>
        <dbReference type="PROSITE" id="PS50081"/>
    </source>
</evidence>
<dbReference type="InterPro" id="IPR018713">
    <property type="entry name" value="MPAB/Lcp_cat_dom"/>
</dbReference>
<proteinExistence type="predicted"/>
<dbReference type="AlphaFoldDB" id="A0A6P6Y376"/>
<dbReference type="InterPro" id="IPR046349">
    <property type="entry name" value="C1-like_sf"/>
</dbReference>
<dbReference type="GO" id="GO:0016491">
    <property type="term" value="F:oxidoreductase activity"/>
    <property type="evidence" value="ECO:0007669"/>
    <property type="project" value="InterPro"/>
</dbReference>
<evidence type="ECO:0000256" key="2">
    <source>
        <dbReference type="ARBA" id="ARBA00022833"/>
    </source>
</evidence>
<protein>
    <submittedName>
        <fullName evidence="5">Uncharacterized protein LOC113794053</fullName>
    </submittedName>
</protein>
<dbReference type="SUPFAM" id="SSF48350">
    <property type="entry name" value="GTPase activation domain, GAP"/>
    <property type="match status" value="1"/>
</dbReference>
<dbReference type="OrthoDB" id="6361347at2759"/>
<dbReference type="PROSITE" id="PS50081">
    <property type="entry name" value="ZF_DAG_PE_2"/>
    <property type="match status" value="1"/>
</dbReference>
<accession>A0A6P6Y376</accession>
<keyword evidence="1" id="KW-0479">Metal-binding</keyword>
<evidence type="ECO:0000313" key="4">
    <source>
        <dbReference type="Proteomes" id="UP000515146"/>
    </source>
</evidence>
<dbReference type="PANTHER" id="PTHR37159:SF1">
    <property type="entry name" value="GH11867P"/>
    <property type="match status" value="1"/>
</dbReference>
<dbReference type="GO" id="GO:0046872">
    <property type="term" value="F:metal ion binding"/>
    <property type="evidence" value="ECO:0007669"/>
    <property type="project" value="UniProtKB-KW"/>
</dbReference>
<dbReference type="SUPFAM" id="SSF57889">
    <property type="entry name" value="Cysteine-rich domain"/>
    <property type="match status" value="1"/>
</dbReference>
<feature type="domain" description="Phorbol-ester/DAG-type" evidence="3">
    <location>
        <begin position="175"/>
        <end position="230"/>
    </location>
</feature>
<dbReference type="RefSeq" id="XP_027199942.1">
    <property type="nucleotide sequence ID" value="XM_027344141.1"/>
</dbReference>
<dbReference type="Proteomes" id="UP000515146">
    <property type="component" value="Unplaced"/>
</dbReference>
<organism evidence="4 5">
    <name type="scientific">Dermatophagoides pteronyssinus</name>
    <name type="common">European house dust mite</name>
    <dbReference type="NCBI Taxonomy" id="6956"/>
    <lineage>
        <taxon>Eukaryota</taxon>
        <taxon>Metazoa</taxon>
        <taxon>Ecdysozoa</taxon>
        <taxon>Arthropoda</taxon>
        <taxon>Chelicerata</taxon>
        <taxon>Arachnida</taxon>
        <taxon>Acari</taxon>
        <taxon>Acariformes</taxon>
        <taxon>Sarcoptiformes</taxon>
        <taxon>Astigmata</taxon>
        <taxon>Psoroptidia</taxon>
        <taxon>Analgoidea</taxon>
        <taxon>Pyroglyphidae</taxon>
        <taxon>Dermatophagoidinae</taxon>
        <taxon>Dermatophagoides</taxon>
    </lineage>
</organism>